<evidence type="ECO:0000256" key="10">
    <source>
        <dbReference type="ARBA" id="ARBA00023277"/>
    </source>
</evidence>
<evidence type="ECO:0000256" key="5">
    <source>
        <dbReference type="ARBA" id="ARBA00022723"/>
    </source>
</evidence>
<dbReference type="InterPro" id="IPR013785">
    <property type="entry name" value="Aldolase_TIM"/>
</dbReference>
<dbReference type="GO" id="GO:0046496">
    <property type="term" value="P:nicotinamide nucleotide metabolic process"/>
    <property type="evidence" value="ECO:0007669"/>
    <property type="project" value="UniProtKB-ARBA"/>
</dbReference>
<evidence type="ECO:0000256" key="1">
    <source>
        <dbReference type="ARBA" id="ARBA00001936"/>
    </source>
</evidence>
<evidence type="ECO:0000313" key="12">
    <source>
        <dbReference type="Proteomes" id="UP000228775"/>
    </source>
</evidence>
<dbReference type="InterPro" id="IPR000056">
    <property type="entry name" value="Ribul_P_3_epim-like"/>
</dbReference>
<dbReference type="CDD" id="cd00429">
    <property type="entry name" value="RPE"/>
    <property type="match status" value="1"/>
</dbReference>
<evidence type="ECO:0000313" key="11">
    <source>
        <dbReference type="EMBL" id="PIU75170.1"/>
    </source>
</evidence>
<comment type="caution">
    <text evidence="11">The sequence shown here is derived from an EMBL/GenBank/DDBJ whole genome shotgun (WGS) entry which is preliminary data.</text>
</comment>
<dbReference type="SUPFAM" id="SSF51366">
    <property type="entry name" value="Ribulose-phoshate binding barrel"/>
    <property type="match status" value="1"/>
</dbReference>
<dbReference type="GO" id="GO:1901135">
    <property type="term" value="P:carbohydrate derivative metabolic process"/>
    <property type="evidence" value="ECO:0007669"/>
    <property type="project" value="UniProtKB-ARBA"/>
</dbReference>
<name>A0A2M7AX05_9BACT</name>
<dbReference type="PANTHER" id="PTHR11749">
    <property type="entry name" value="RIBULOSE-5-PHOSPHATE-3-EPIMERASE"/>
    <property type="match status" value="1"/>
</dbReference>
<sequence length="237" mass="26813">MDIGIYLRFVIWDLSFFGLMEIIPTIIAKDFSEVQEKIKRAEPFFDWLQLDIMDGKFVANKTWQQSEDLIKIKTKLKLEAHLMVAHPERVVDDWLAAGVQRIIVHWEAVVQAGAETQHISYLQKIIDQVKSQQKEFGLALNPETPVDILADWLLQTDLVLLMTVNPGQGGQDFMPKVIPKITQLRQIWPDGKISVDGGIDLEFAKQCSQAGANVLSVGSALWRADSLEQMAGLFKKI</sequence>
<evidence type="ECO:0000256" key="6">
    <source>
        <dbReference type="ARBA" id="ARBA00022833"/>
    </source>
</evidence>
<dbReference type="Pfam" id="PF00834">
    <property type="entry name" value="Ribul_P_3_epim"/>
    <property type="match status" value="1"/>
</dbReference>
<evidence type="ECO:0000256" key="3">
    <source>
        <dbReference type="ARBA" id="ARBA00001954"/>
    </source>
</evidence>
<comment type="cofactor">
    <cofactor evidence="3">
        <name>Fe(2+)</name>
        <dbReference type="ChEBI" id="CHEBI:29033"/>
    </cofactor>
</comment>
<dbReference type="Proteomes" id="UP000228775">
    <property type="component" value="Unassembled WGS sequence"/>
</dbReference>
<dbReference type="PROSITE" id="PS01086">
    <property type="entry name" value="RIBUL_P_3_EPIMER_2"/>
    <property type="match status" value="1"/>
</dbReference>
<dbReference type="GO" id="GO:0046872">
    <property type="term" value="F:metal ion binding"/>
    <property type="evidence" value="ECO:0007669"/>
    <property type="project" value="UniProtKB-KW"/>
</dbReference>
<dbReference type="GO" id="GO:0005975">
    <property type="term" value="P:carbohydrate metabolic process"/>
    <property type="evidence" value="ECO:0007669"/>
    <property type="project" value="InterPro"/>
</dbReference>
<evidence type="ECO:0000256" key="4">
    <source>
        <dbReference type="ARBA" id="ARBA00011738"/>
    </source>
</evidence>
<dbReference type="GO" id="GO:0006091">
    <property type="term" value="P:generation of precursor metabolites and energy"/>
    <property type="evidence" value="ECO:0007669"/>
    <property type="project" value="UniProtKB-ARBA"/>
</dbReference>
<keyword evidence="7" id="KW-0408">Iron</keyword>
<dbReference type="FunFam" id="3.20.20.70:FF:000191">
    <property type="entry name" value="ribulose-phosphate 3-epimerase isoform X2"/>
    <property type="match status" value="1"/>
</dbReference>
<dbReference type="InterPro" id="IPR011060">
    <property type="entry name" value="RibuloseP-bd_barrel"/>
</dbReference>
<reference evidence="12" key="1">
    <citation type="submission" date="2017-09" db="EMBL/GenBank/DDBJ databases">
        <title>Depth-based differentiation of microbial function through sediment-hosted aquifers and enrichment of novel symbionts in the deep terrestrial subsurface.</title>
        <authorList>
            <person name="Probst A.J."/>
            <person name="Ladd B."/>
            <person name="Jarett J.K."/>
            <person name="Geller-Mcgrath D.E."/>
            <person name="Sieber C.M.K."/>
            <person name="Emerson J.B."/>
            <person name="Anantharaman K."/>
            <person name="Thomas B.C."/>
            <person name="Malmstrom R."/>
            <person name="Stieglmeier M."/>
            <person name="Klingl A."/>
            <person name="Woyke T."/>
            <person name="Ryan C.M."/>
            <person name="Banfield J.F."/>
        </authorList>
    </citation>
    <scope>NUCLEOTIDE SEQUENCE [LARGE SCALE GENOMIC DNA]</scope>
</reference>
<comment type="cofactor">
    <cofactor evidence="2">
        <name>Zn(2+)</name>
        <dbReference type="ChEBI" id="CHEBI:29105"/>
    </cofactor>
</comment>
<keyword evidence="5" id="KW-0479">Metal-binding</keyword>
<organism evidence="11 12">
    <name type="scientific">Candidatus Portnoybacteria bacterium CG06_land_8_20_14_3_00_39_12</name>
    <dbReference type="NCBI Taxonomy" id="1974809"/>
    <lineage>
        <taxon>Bacteria</taxon>
        <taxon>Candidatus Portnoyibacteriota</taxon>
    </lineage>
</organism>
<evidence type="ECO:0000256" key="9">
    <source>
        <dbReference type="ARBA" id="ARBA00023235"/>
    </source>
</evidence>
<evidence type="ECO:0000256" key="8">
    <source>
        <dbReference type="ARBA" id="ARBA00023211"/>
    </source>
</evidence>
<dbReference type="Gene3D" id="3.20.20.70">
    <property type="entry name" value="Aldolase class I"/>
    <property type="match status" value="1"/>
</dbReference>
<keyword evidence="8" id="KW-0464">Manganese</keyword>
<protein>
    <submittedName>
        <fullName evidence="11">Ribulose-phosphate 3-epimerase</fullName>
    </submittedName>
</protein>
<dbReference type="GO" id="GO:0016857">
    <property type="term" value="F:racemase and epimerase activity, acting on carbohydrates and derivatives"/>
    <property type="evidence" value="ECO:0007669"/>
    <property type="project" value="InterPro"/>
</dbReference>
<dbReference type="EMBL" id="PEVY01000047">
    <property type="protein sequence ID" value="PIU75170.1"/>
    <property type="molecule type" value="Genomic_DNA"/>
</dbReference>
<keyword evidence="10" id="KW-0119">Carbohydrate metabolism</keyword>
<dbReference type="AlphaFoldDB" id="A0A2M7AX05"/>
<comment type="cofactor">
    <cofactor evidence="1">
        <name>Mn(2+)</name>
        <dbReference type="ChEBI" id="CHEBI:29035"/>
    </cofactor>
</comment>
<comment type="subunit">
    <text evidence="4">Homodimer.</text>
</comment>
<dbReference type="NCBIfam" id="NF004076">
    <property type="entry name" value="PRK05581.1-4"/>
    <property type="match status" value="1"/>
</dbReference>
<evidence type="ECO:0000256" key="7">
    <source>
        <dbReference type="ARBA" id="ARBA00023004"/>
    </source>
</evidence>
<keyword evidence="6" id="KW-0862">Zinc</keyword>
<proteinExistence type="predicted"/>
<dbReference type="GO" id="GO:0006163">
    <property type="term" value="P:purine nucleotide metabolic process"/>
    <property type="evidence" value="ECO:0007669"/>
    <property type="project" value="UniProtKB-ARBA"/>
</dbReference>
<gene>
    <name evidence="11" type="ORF">COS76_02235</name>
</gene>
<evidence type="ECO:0000256" key="2">
    <source>
        <dbReference type="ARBA" id="ARBA00001947"/>
    </source>
</evidence>
<keyword evidence="9" id="KW-0413">Isomerase</keyword>
<accession>A0A2M7AX05</accession>